<name>A0A4Z2II12_9TELE</name>
<evidence type="ECO:0000313" key="2">
    <source>
        <dbReference type="Proteomes" id="UP000314294"/>
    </source>
</evidence>
<organism evidence="1 2">
    <name type="scientific">Liparis tanakae</name>
    <name type="common">Tanaka's snailfish</name>
    <dbReference type="NCBI Taxonomy" id="230148"/>
    <lineage>
        <taxon>Eukaryota</taxon>
        <taxon>Metazoa</taxon>
        <taxon>Chordata</taxon>
        <taxon>Craniata</taxon>
        <taxon>Vertebrata</taxon>
        <taxon>Euteleostomi</taxon>
        <taxon>Actinopterygii</taxon>
        <taxon>Neopterygii</taxon>
        <taxon>Teleostei</taxon>
        <taxon>Neoteleostei</taxon>
        <taxon>Acanthomorphata</taxon>
        <taxon>Eupercaria</taxon>
        <taxon>Perciformes</taxon>
        <taxon>Cottioidei</taxon>
        <taxon>Cottales</taxon>
        <taxon>Liparidae</taxon>
        <taxon>Liparis</taxon>
    </lineage>
</organism>
<keyword evidence="2" id="KW-1185">Reference proteome</keyword>
<proteinExistence type="predicted"/>
<evidence type="ECO:0000313" key="1">
    <source>
        <dbReference type="EMBL" id="TNN76962.1"/>
    </source>
</evidence>
<dbReference type="Proteomes" id="UP000314294">
    <property type="component" value="Unassembled WGS sequence"/>
</dbReference>
<protein>
    <submittedName>
        <fullName evidence="1">Uncharacterized protein</fullName>
    </submittedName>
</protein>
<comment type="caution">
    <text evidence="1">The sequence shown here is derived from an EMBL/GenBank/DDBJ whole genome shotgun (WGS) entry which is preliminary data.</text>
</comment>
<reference evidence="1 2" key="1">
    <citation type="submission" date="2019-03" db="EMBL/GenBank/DDBJ databases">
        <title>First draft genome of Liparis tanakae, snailfish: a comprehensive survey of snailfish specific genes.</title>
        <authorList>
            <person name="Kim W."/>
            <person name="Song I."/>
            <person name="Jeong J.-H."/>
            <person name="Kim D."/>
            <person name="Kim S."/>
            <person name="Ryu S."/>
            <person name="Song J.Y."/>
            <person name="Lee S.K."/>
        </authorList>
    </citation>
    <scope>NUCLEOTIDE SEQUENCE [LARGE SCALE GENOMIC DNA]</scope>
    <source>
        <tissue evidence="1">Muscle</tissue>
    </source>
</reference>
<sequence>MQHIEHHDGPPARLKECKRCRSAVVQALGQQGAPERGMSAARLNGMMLFEHKVAPEHLQLCEDGAPQWRMPCSR</sequence>
<dbReference type="EMBL" id="SRLO01000088">
    <property type="protein sequence ID" value="TNN76962.1"/>
    <property type="molecule type" value="Genomic_DNA"/>
</dbReference>
<gene>
    <name evidence="1" type="ORF">EYF80_012808</name>
</gene>
<accession>A0A4Z2II12</accession>
<dbReference type="AlphaFoldDB" id="A0A4Z2II12"/>